<evidence type="ECO:0000313" key="8">
    <source>
        <dbReference type="Proteomes" id="UP001387110"/>
    </source>
</evidence>
<dbReference type="Pfam" id="PF01627">
    <property type="entry name" value="Hpt"/>
    <property type="match status" value="1"/>
</dbReference>
<dbReference type="Gene3D" id="1.20.120.160">
    <property type="entry name" value="HPT domain"/>
    <property type="match status" value="1"/>
</dbReference>
<name>A0A0V8GG97_9BACL</name>
<evidence type="ECO:0000259" key="2">
    <source>
        <dbReference type="PROSITE" id="PS50894"/>
    </source>
</evidence>
<dbReference type="AlphaFoldDB" id="A0A0V8GG97"/>
<dbReference type="Proteomes" id="UP000072605">
    <property type="component" value="Unassembled WGS sequence"/>
</dbReference>
<evidence type="ECO:0000313" key="7">
    <source>
        <dbReference type="Proteomes" id="UP000072605"/>
    </source>
</evidence>
<keyword evidence="1" id="KW-0597">Phosphoprotein</keyword>
<feature type="modified residue" description="Phosphohistidine" evidence="1">
    <location>
        <position position="58"/>
    </location>
</feature>
<reference evidence="3 6" key="1">
    <citation type="journal article" date="2015" name="Int. J. Syst. Evol. Microbiol.">
        <title>Exiguobacterium enclense sp. nov., isolated from sediment.</title>
        <authorList>
            <person name="Dastager S.G."/>
            <person name="Mawlankar R."/>
            <person name="Sonalkar V.V."/>
            <person name="Thorat M.N."/>
            <person name="Mual P."/>
            <person name="Verma A."/>
            <person name="Krishnamurthi S."/>
            <person name="Tang S.K."/>
            <person name="Li W.J."/>
        </authorList>
    </citation>
    <scope>NUCLEOTIDE SEQUENCE [LARGE SCALE GENOMIC DNA]</scope>
    <source>
        <strain evidence="3 6">NIO-1109</strain>
    </source>
</reference>
<reference evidence="4 7" key="2">
    <citation type="journal article" date="2016" name="Front. Microbiol.">
        <title>Genomic Resource of Rice Seed Associated Bacteria.</title>
        <authorList>
            <person name="Midha S."/>
            <person name="Bansal K."/>
            <person name="Sharma S."/>
            <person name="Kumar N."/>
            <person name="Patil P.P."/>
            <person name="Chaudhry V."/>
            <person name="Patil P.B."/>
        </authorList>
    </citation>
    <scope>NUCLEOTIDE SEQUENCE [LARGE SCALE GENOMIC DNA]</scope>
    <source>
        <strain evidence="4 7">RSA11</strain>
    </source>
</reference>
<dbReference type="RefSeq" id="WP_023467659.1">
    <property type="nucleotide sequence ID" value="NZ_FMYN01000002.1"/>
</dbReference>
<evidence type="ECO:0000313" key="3">
    <source>
        <dbReference type="EMBL" id="KSU49299.1"/>
    </source>
</evidence>
<dbReference type="InterPro" id="IPR036641">
    <property type="entry name" value="HPT_dom_sf"/>
</dbReference>
<dbReference type="OrthoDB" id="2353121at2"/>
<dbReference type="EMBL" id="JBAWKY010000002">
    <property type="protein sequence ID" value="MEI4462558.1"/>
    <property type="molecule type" value="Genomic_DNA"/>
</dbReference>
<evidence type="ECO:0000313" key="4">
    <source>
        <dbReference type="EMBL" id="KTR28500.1"/>
    </source>
</evidence>
<dbReference type="SUPFAM" id="SSF47226">
    <property type="entry name" value="Histidine-containing phosphotransfer domain, HPT domain"/>
    <property type="match status" value="1"/>
</dbReference>
<reference evidence="5 8" key="3">
    <citation type="submission" date="2023-12" db="EMBL/GenBank/DDBJ databases">
        <authorList>
            <person name="Easwaran N."/>
            <person name="Lazarus H.P.S."/>
        </authorList>
    </citation>
    <scope>NUCLEOTIDE SEQUENCE [LARGE SCALE GENOMIC DNA]</scope>
    <source>
        <strain evidence="5 8">VIT-2023</strain>
    </source>
</reference>
<dbReference type="EMBL" id="LDQV01000004">
    <property type="protein sequence ID" value="KTR28500.1"/>
    <property type="molecule type" value="Genomic_DNA"/>
</dbReference>
<dbReference type="InterPro" id="IPR008207">
    <property type="entry name" value="Sig_transdc_His_kin_Hpt_dom"/>
</dbReference>
<dbReference type="EMBL" id="LNQL01000002">
    <property type="protein sequence ID" value="KSU49299.1"/>
    <property type="molecule type" value="Genomic_DNA"/>
</dbReference>
<evidence type="ECO:0000313" key="5">
    <source>
        <dbReference type="EMBL" id="MEI4462558.1"/>
    </source>
</evidence>
<protein>
    <submittedName>
        <fullName evidence="5">Hpt domain-containing protein</fullName>
    </submittedName>
    <submittedName>
        <fullName evidence="3">Hpt protein</fullName>
    </submittedName>
</protein>
<dbReference type="Proteomes" id="UP000053797">
    <property type="component" value="Unassembled WGS sequence"/>
</dbReference>
<dbReference type="GeneID" id="90836157"/>
<keyword evidence="8" id="KW-1185">Reference proteome</keyword>
<organism evidence="3 6">
    <name type="scientific">Exiguobacterium indicum</name>
    <dbReference type="NCBI Taxonomy" id="296995"/>
    <lineage>
        <taxon>Bacteria</taxon>
        <taxon>Bacillati</taxon>
        <taxon>Bacillota</taxon>
        <taxon>Bacilli</taxon>
        <taxon>Bacillales</taxon>
        <taxon>Bacillales Family XII. Incertae Sedis</taxon>
        <taxon>Exiguobacterium</taxon>
    </lineage>
</organism>
<evidence type="ECO:0000256" key="1">
    <source>
        <dbReference type="PROSITE-ProRule" id="PRU00110"/>
    </source>
</evidence>
<sequence length="122" mass="13715">MPFFNAKKLEELQSIAGGDHAFLQKIGETYIAQFDRKFPELKDAVAKQDAEQTEKLAHLLKGASYSVAADDLADDFELLEKEAESGSMTGTQEIVDRIEQCMVEFRVVWLDVFTGKNLDALR</sequence>
<feature type="domain" description="HPt" evidence="2">
    <location>
        <begin position="19"/>
        <end position="112"/>
    </location>
</feature>
<accession>A0A0V8GG97</accession>
<dbReference type="PROSITE" id="PS50894">
    <property type="entry name" value="HPT"/>
    <property type="match status" value="1"/>
</dbReference>
<dbReference type="GO" id="GO:0000160">
    <property type="term" value="P:phosphorelay signal transduction system"/>
    <property type="evidence" value="ECO:0007669"/>
    <property type="project" value="InterPro"/>
</dbReference>
<evidence type="ECO:0000313" key="6">
    <source>
        <dbReference type="Proteomes" id="UP000053797"/>
    </source>
</evidence>
<proteinExistence type="predicted"/>
<gene>
    <name evidence="3" type="ORF">AS033_07995</name>
    <name evidence="4" type="ORF">RSA11_01230</name>
    <name evidence="5" type="ORF">SZL87_09005</name>
</gene>
<comment type="caution">
    <text evidence="3">The sequence shown here is derived from an EMBL/GenBank/DDBJ whole genome shotgun (WGS) entry which is preliminary data.</text>
</comment>
<dbReference type="Proteomes" id="UP001387110">
    <property type="component" value="Unassembled WGS sequence"/>
</dbReference>